<evidence type="ECO:0000313" key="4">
    <source>
        <dbReference type="Proteomes" id="UP000301475"/>
    </source>
</evidence>
<dbReference type="KEGG" id="ruj:E5Z56_06410"/>
<dbReference type="GO" id="GO:0016799">
    <property type="term" value="F:hydrolase activity, hydrolyzing N-glycosyl compounds"/>
    <property type="evidence" value="ECO:0007669"/>
    <property type="project" value="TreeGrafter"/>
</dbReference>
<dbReference type="EMBL" id="CP039381">
    <property type="protein sequence ID" value="QCT07017.1"/>
    <property type="molecule type" value="Genomic_DNA"/>
</dbReference>
<dbReference type="InterPro" id="IPR031100">
    <property type="entry name" value="LOG_fam"/>
</dbReference>
<evidence type="ECO:0000256" key="1">
    <source>
        <dbReference type="ARBA" id="ARBA00006763"/>
    </source>
</evidence>
<dbReference type="GO" id="GO:0005829">
    <property type="term" value="C:cytosol"/>
    <property type="evidence" value="ECO:0007669"/>
    <property type="project" value="TreeGrafter"/>
</dbReference>
<dbReference type="EC" id="3.2.2.n1" evidence="2"/>
<evidence type="ECO:0000256" key="2">
    <source>
        <dbReference type="RuleBase" id="RU363015"/>
    </source>
</evidence>
<dbReference type="OrthoDB" id="9801098at2"/>
<dbReference type="NCBIfam" id="TIGR00730">
    <property type="entry name" value="Rossman fold protein, TIGR00730 family"/>
    <property type="match status" value="1"/>
</dbReference>
<proteinExistence type="inferred from homology"/>
<dbReference type="PANTHER" id="PTHR31223">
    <property type="entry name" value="LOG FAMILY PROTEIN YJL055W"/>
    <property type="match status" value="1"/>
</dbReference>
<dbReference type="SUPFAM" id="SSF102405">
    <property type="entry name" value="MCP/YpsA-like"/>
    <property type="match status" value="1"/>
</dbReference>
<dbReference type="InterPro" id="IPR005269">
    <property type="entry name" value="LOG"/>
</dbReference>
<dbReference type="AlphaFoldDB" id="A0A4P8XVM8"/>
<organism evidence="3 4">
    <name type="scientific">Ruminococcus bovis</name>
    <dbReference type="NCBI Taxonomy" id="2564099"/>
    <lineage>
        <taxon>Bacteria</taxon>
        <taxon>Bacillati</taxon>
        <taxon>Bacillota</taxon>
        <taxon>Clostridia</taxon>
        <taxon>Eubacteriales</taxon>
        <taxon>Oscillospiraceae</taxon>
        <taxon>Ruminococcus</taxon>
    </lineage>
</organism>
<dbReference type="RefSeq" id="WP_138157085.1">
    <property type="nucleotide sequence ID" value="NZ_CP039381.1"/>
</dbReference>
<reference evidence="3 4" key="1">
    <citation type="submission" date="2019-04" db="EMBL/GenBank/DDBJ databases">
        <authorList>
            <person name="Embree M."/>
            <person name="Gaffney J.R."/>
        </authorList>
    </citation>
    <scope>NUCLEOTIDE SEQUENCE [LARGE SCALE GENOMIC DNA]</scope>
    <source>
        <strain evidence="3 4">JE7A12</strain>
    </source>
</reference>
<accession>A0A4P8XVM8</accession>
<sequence>MRICILGSASNIIDDSYIKATEELGYELGKRGHSLVFGAGSEGLMGASARGMKKAGAEITGVVPEFFFDDKIESLYTECTKLIKTQSMRERKHIMEDLADAFIITPGGVGTFEEMFEIVTLKQLGRINKPIAIYNINHYYDNLQEMMEHSMREGFVREKCHDLYRYFDDMDKLINFVETDKGTKWTVAELKR</sequence>
<dbReference type="Pfam" id="PF03641">
    <property type="entry name" value="Lysine_decarbox"/>
    <property type="match status" value="1"/>
</dbReference>
<dbReference type="Gene3D" id="3.40.50.450">
    <property type="match status" value="1"/>
</dbReference>
<gene>
    <name evidence="3" type="ORF">E5Z56_06410</name>
</gene>
<dbReference type="PANTHER" id="PTHR31223:SF70">
    <property type="entry name" value="LOG FAMILY PROTEIN YJL055W"/>
    <property type="match status" value="1"/>
</dbReference>
<name>A0A4P8XVM8_9FIRM</name>
<protein>
    <recommendedName>
        <fullName evidence="2">Cytokinin riboside 5'-monophosphate phosphoribohydrolase</fullName>
        <ecNumber evidence="2">3.2.2.n1</ecNumber>
    </recommendedName>
</protein>
<dbReference type="Proteomes" id="UP000301475">
    <property type="component" value="Chromosome"/>
</dbReference>
<keyword evidence="2" id="KW-0203">Cytokinin biosynthesis</keyword>
<evidence type="ECO:0000313" key="3">
    <source>
        <dbReference type="EMBL" id="QCT07017.1"/>
    </source>
</evidence>
<keyword evidence="4" id="KW-1185">Reference proteome</keyword>
<keyword evidence="2" id="KW-0378">Hydrolase</keyword>
<comment type="similarity">
    <text evidence="1 2">Belongs to the LOG family.</text>
</comment>
<dbReference type="GO" id="GO:0009691">
    <property type="term" value="P:cytokinin biosynthetic process"/>
    <property type="evidence" value="ECO:0007669"/>
    <property type="project" value="UniProtKB-UniRule"/>
</dbReference>